<evidence type="ECO:0000256" key="10">
    <source>
        <dbReference type="ARBA" id="ARBA00049359"/>
    </source>
</evidence>
<evidence type="ECO:0000256" key="8">
    <source>
        <dbReference type="ARBA" id="ARBA00031282"/>
    </source>
</evidence>
<comment type="cofactor">
    <cofactor evidence="1">
        <name>Fe(2+)</name>
        <dbReference type="ChEBI" id="CHEBI:29033"/>
    </cofactor>
</comment>
<dbReference type="Gene3D" id="2.60.120.330">
    <property type="entry name" value="B-lactam Antibiotic, Isopenicillin N Synthase, Chain"/>
    <property type="match status" value="1"/>
</dbReference>
<dbReference type="InterPro" id="IPR027443">
    <property type="entry name" value="IPNS-like_sf"/>
</dbReference>
<dbReference type="Proteomes" id="UP000760480">
    <property type="component" value="Unassembled WGS sequence"/>
</dbReference>
<dbReference type="InterPro" id="IPR044861">
    <property type="entry name" value="IPNS-like_FE2OG_OXY"/>
</dbReference>
<dbReference type="InterPro" id="IPR026992">
    <property type="entry name" value="DIOX_N"/>
</dbReference>
<evidence type="ECO:0000256" key="5">
    <source>
        <dbReference type="ARBA" id="ARBA00019045"/>
    </source>
</evidence>
<dbReference type="EC" id="1.13.12.19" evidence="4"/>
<keyword evidence="14" id="KW-1185">Reference proteome</keyword>
<dbReference type="InterPro" id="IPR005123">
    <property type="entry name" value="Oxoglu/Fe-dep_dioxygenase_dom"/>
</dbReference>
<comment type="similarity">
    <text evidence="11">Belongs to the iron/ascorbate-dependent oxidoreductase family.</text>
</comment>
<dbReference type="PANTHER" id="PTHR47990">
    <property type="entry name" value="2-OXOGLUTARATE (2OG) AND FE(II)-DEPENDENT OXYGENASE SUPERFAMILY PROTEIN-RELATED"/>
    <property type="match status" value="1"/>
</dbReference>
<dbReference type="RefSeq" id="WP_169250122.1">
    <property type="nucleotide sequence ID" value="NZ_SPMZ01000066.1"/>
</dbReference>
<dbReference type="PROSITE" id="PS51471">
    <property type="entry name" value="FE2OG_OXY"/>
    <property type="match status" value="1"/>
</dbReference>
<name>A0ABX1TRY7_9GAMM</name>
<dbReference type="EMBL" id="SPMZ01000066">
    <property type="protein sequence ID" value="NMQ20853.1"/>
    <property type="molecule type" value="Genomic_DNA"/>
</dbReference>
<keyword evidence="11" id="KW-0479">Metal-binding</keyword>
<keyword evidence="11" id="KW-0560">Oxidoreductase</keyword>
<evidence type="ECO:0000259" key="12">
    <source>
        <dbReference type="PROSITE" id="PS51471"/>
    </source>
</evidence>
<accession>A0ABX1TRY7</accession>
<evidence type="ECO:0000313" key="14">
    <source>
        <dbReference type="Proteomes" id="UP000760480"/>
    </source>
</evidence>
<keyword evidence="11" id="KW-0408">Iron</keyword>
<evidence type="ECO:0000256" key="3">
    <source>
        <dbReference type="ARBA" id="ARBA00012293"/>
    </source>
</evidence>
<dbReference type="PRINTS" id="PR00682">
    <property type="entry name" value="IPNSYNTHASE"/>
</dbReference>
<evidence type="ECO:0000256" key="4">
    <source>
        <dbReference type="ARBA" id="ARBA00012531"/>
    </source>
</evidence>
<comment type="catalytic activity">
    <reaction evidence="10">
        <text>L-arginine + 2-oxoglutarate + O2 = guanidine + L-glutamate 5-semialdehyde + succinate + CO2</text>
        <dbReference type="Rhea" id="RHEA:31535"/>
        <dbReference type="ChEBI" id="CHEBI:15379"/>
        <dbReference type="ChEBI" id="CHEBI:16526"/>
        <dbReference type="ChEBI" id="CHEBI:16810"/>
        <dbReference type="ChEBI" id="CHEBI:30031"/>
        <dbReference type="ChEBI" id="CHEBI:30087"/>
        <dbReference type="ChEBI" id="CHEBI:32682"/>
        <dbReference type="ChEBI" id="CHEBI:58066"/>
        <dbReference type="EC" id="1.14.20.7"/>
    </reaction>
</comment>
<comment type="caution">
    <text evidence="13">The sequence shown here is derived from an EMBL/GenBank/DDBJ whole genome shotgun (WGS) entry which is preliminary data.</text>
</comment>
<evidence type="ECO:0000256" key="1">
    <source>
        <dbReference type="ARBA" id="ARBA00001954"/>
    </source>
</evidence>
<keyword evidence="6" id="KW-0266">Ethylene biosynthesis</keyword>
<evidence type="ECO:0000256" key="7">
    <source>
        <dbReference type="ARBA" id="ARBA00031011"/>
    </source>
</evidence>
<dbReference type="InterPro" id="IPR050231">
    <property type="entry name" value="Iron_ascorbate_oxido_reductase"/>
</dbReference>
<evidence type="ECO:0000256" key="2">
    <source>
        <dbReference type="ARBA" id="ARBA00004767"/>
    </source>
</evidence>
<reference evidence="13 14" key="1">
    <citation type="submission" date="2019-03" db="EMBL/GenBank/DDBJ databases">
        <title>Metabolic reconstructions from genomes of highly enriched 'Candidatus Accumulibacter' and 'Candidatus Competibacter' bioreactor populations.</title>
        <authorList>
            <person name="Annavajhala M.K."/>
            <person name="Welles L."/>
            <person name="Abbas B."/>
            <person name="Sorokin D."/>
            <person name="Park H."/>
            <person name="Van Loosdrecht M."/>
            <person name="Chandran K."/>
        </authorList>
    </citation>
    <scope>NUCLEOTIDE SEQUENCE [LARGE SCALE GENOMIC DNA]</scope>
    <source>
        <strain evidence="13 14">SBR_G</strain>
    </source>
</reference>
<organism evidence="13 14">
    <name type="scientific">Candidatus Competibacter phosphatis</name>
    <dbReference type="NCBI Taxonomy" id="221280"/>
    <lineage>
        <taxon>Bacteria</taxon>
        <taxon>Pseudomonadati</taxon>
        <taxon>Pseudomonadota</taxon>
        <taxon>Gammaproteobacteria</taxon>
        <taxon>Candidatus Competibacteraceae</taxon>
        <taxon>Candidatus Competibacter</taxon>
    </lineage>
</organism>
<dbReference type="Pfam" id="PF03171">
    <property type="entry name" value="2OG-FeII_Oxy"/>
    <property type="match status" value="1"/>
</dbReference>
<feature type="domain" description="Fe2OG dioxygenase" evidence="12">
    <location>
        <begin position="154"/>
        <end position="263"/>
    </location>
</feature>
<comment type="catalytic activity">
    <reaction evidence="9">
        <text>2-oxoglutarate + O2 + 2 H(+) = ethene + 3 CO2 + H2O</text>
        <dbReference type="Rhea" id="RHEA:31523"/>
        <dbReference type="ChEBI" id="CHEBI:15377"/>
        <dbReference type="ChEBI" id="CHEBI:15378"/>
        <dbReference type="ChEBI" id="CHEBI:15379"/>
        <dbReference type="ChEBI" id="CHEBI:16526"/>
        <dbReference type="ChEBI" id="CHEBI:16810"/>
        <dbReference type="ChEBI" id="CHEBI:18153"/>
        <dbReference type="EC" id="1.13.12.19"/>
    </reaction>
</comment>
<comment type="pathway">
    <text evidence="2">Alkene biosynthesis; ethylene biosynthesis via 2-oxoglutarate.</text>
</comment>
<evidence type="ECO:0000256" key="6">
    <source>
        <dbReference type="ARBA" id="ARBA00022666"/>
    </source>
</evidence>
<evidence type="ECO:0000256" key="11">
    <source>
        <dbReference type="RuleBase" id="RU003682"/>
    </source>
</evidence>
<dbReference type="EC" id="1.14.20.7" evidence="3"/>
<gene>
    <name evidence="13" type="ORF">E4P82_17635</name>
</gene>
<evidence type="ECO:0000313" key="13">
    <source>
        <dbReference type="EMBL" id="NMQ20853.1"/>
    </source>
</evidence>
<sequence length="315" mass="35306">MNAMQVPIIDITALEGRATLRALDCACREWGLFQVTHHGIDASVLREVLTATRQFFALPEATKRAIERSEENPWGYYDRELTKNTRDWKQVFDYGPADGGMLQPQWPTGLPSFEPAVRAYYAACERLAVRLIDALNTNLAMPPRYLRSFFGTAQTSFARLNYYPACPEPAAPEGASTPSQGFLGVNHHTDAGALTLLLQDGVPGLEVFREGRWHLVEPRADTLVVNIGDVLQVWSNDRYQAPLHRALAPSGRERYSAPFFYNPSYATDYAPLSSVVDSRNPARYRPINWGEFRALRAAGDYADHGAEVQIEHYAL</sequence>
<dbReference type="Pfam" id="PF14226">
    <property type="entry name" value="DIOX_N"/>
    <property type="match status" value="1"/>
</dbReference>
<protein>
    <recommendedName>
        <fullName evidence="5">2-oxoglutarate-dependent ethylene/succinate-forming enzyme</fullName>
        <ecNumber evidence="4">1.13.12.19</ecNumber>
        <ecNumber evidence="3">1.14.20.7</ecNumber>
    </recommendedName>
    <alternativeName>
        <fullName evidence="7">2-oxoglutarate dioxygenase (ethylene-forming)</fullName>
    </alternativeName>
    <alternativeName>
        <fullName evidence="8">2-oxoglutarate/L-arginine monooxygenase/decarboxylase (succinate-forming)</fullName>
    </alternativeName>
</protein>
<evidence type="ECO:0000256" key="9">
    <source>
        <dbReference type="ARBA" id="ARBA00047725"/>
    </source>
</evidence>
<proteinExistence type="inferred from homology"/>
<dbReference type="SUPFAM" id="SSF51197">
    <property type="entry name" value="Clavaminate synthase-like"/>
    <property type="match status" value="1"/>
</dbReference>